<organism evidence="2 3">
    <name type="scientific">Rhynchospora tenuis</name>
    <dbReference type="NCBI Taxonomy" id="198213"/>
    <lineage>
        <taxon>Eukaryota</taxon>
        <taxon>Viridiplantae</taxon>
        <taxon>Streptophyta</taxon>
        <taxon>Embryophyta</taxon>
        <taxon>Tracheophyta</taxon>
        <taxon>Spermatophyta</taxon>
        <taxon>Magnoliopsida</taxon>
        <taxon>Liliopsida</taxon>
        <taxon>Poales</taxon>
        <taxon>Cyperaceae</taxon>
        <taxon>Cyperoideae</taxon>
        <taxon>Rhynchosporeae</taxon>
        <taxon>Rhynchospora</taxon>
    </lineage>
</organism>
<keyword evidence="3" id="KW-1185">Reference proteome</keyword>
<evidence type="ECO:0000313" key="3">
    <source>
        <dbReference type="Proteomes" id="UP001210211"/>
    </source>
</evidence>
<dbReference type="InterPro" id="IPR026960">
    <property type="entry name" value="RVT-Znf"/>
</dbReference>
<evidence type="ECO:0000259" key="1">
    <source>
        <dbReference type="Pfam" id="PF13966"/>
    </source>
</evidence>
<dbReference type="AlphaFoldDB" id="A0AAD5ZG79"/>
<dbReference type="Proteomes" id="UP001210211">
    <property type="component" value="Unassembled WGS sequence"/>
</dbReference>
<dbReference type="Pfam" id="PF13966">
    <property type="entry name" value="zf-RVT"/>
    <property type="match status" value="1"/>
</dbReference>
<accession>A0AAD5ZG79</accession>
<gene>
    <name evidence="2" type="ORF">LUZ61_000898</name>
</gene>
<comment type="caution">
    <text evidence="2">The sequence shown here is derived from an EMBL/GenBank/DDBJ whole genome shotgun (WGS) entry which is preliminary data.</text>
</comment>
<reference evidence="2 3" key="1">
    <citation type="journal article" date="2022" name="Cell">
        <title>Repeat-based holocentromeres influence genome architecture and karyotype evolution.</title>
        <authorList>
            <person name="Hofstatter P.G."/>
            <person name="Thangavel G."/>
            <person name="Lux T."/>
            <person name="Neumann P."/>
            <person name="Vondrak T."/>
            <person name="Novak P."/>
            <person name="Zhang M."/>
            <person name="Costa L."/>
            <person name="Castellani M."/>
            <person name="Scott A."/>
            <person name="Toegelov H."/>
            <person name="Fuchs J."/>
            <person name="Mata-Sucre Y."/>
            <person name="Dias Y."/>
            <person name="Vanzela A.L.L."/>
            <person name="Huettel B."/>
            <person name="Almeida C.C.S."/>
            <person name="Simkova H."/>
            <person name="Souza G."/>
            <person name="Pedrosa-Harand A."/>
            <person name="Macas J."/>
            <person name="Mayer K.F.X."/>
            <person name="Houben A."/>
            <person name="Marques A."/>
        </authorList>
    </citation>
    <scope>NUCLEOTIDE SEQUENCE [LARGE SCALE GENOMIC DNA]</scope>
    <source>
        <strain evidence="2">RhyTen1mFocal</strain>
    </source>
</reference>
<protein>
    <recommendedName>
        <fullName evidence="1">Reverse transcriptase zinc-binding domain-containing protein</fullName>
    </recommendedName>
</protein>
<dbReference type="EMBL" id="JAMRDG010000001">
    <property type="protein sequence ID" value="KAJ3697193.1"/>
    <property type="molecule type" value="Genomic_DNA"/>
</dbReference>
<name>A0AAD5ZG79_9POAL</name>
<sequence>MNSLMAKFFWGKTGQTRYLSFIAWSKICKPVEHGGLGVKDIHSFGEALFLKMVWTLMAEEDKPWVKLCKAKYFPKIGYWRAKNKTGCSKMWTQVLKMRSQFMGQVFWKLGTGKTVFALSQPWFDNWDVRVVTVCDLLDEQTAQWDMQELQRLFNQSQIQQIIQNQNKPEPHARQKDLLIWKGSKDGRYSVKEGYKLITQAQLGLQSGQLRMWSVISKWKGIEPKVKLFLWRLIHRGLPMAVNMNVRLPNFSPMCQRCHEENEYEMHCLFLCPNSRLVWFASALGLRAQDLPLNIDATIQQVTGNLDQEGIKLFAYTLWEIWKKRNKAVIEHSQFQPQAVLKRVVASIRSELSIANISMVQGSVPVDKHEVYNQGWQVLMDASWVNTNCAGGAFIVYDKGTIHSIGLQYFHAPDTFLAETMIL</sequence>
<dbReference type="PANTHER" id="PTHR33116:SF86">
    <property type="entry name" value="REVERSE TRANSCRIPTASE DOMAIN-CONTAINING PROTEIN"/>
    <property type="match status" value="1"/>
</dbReference>
<dbReference type="PANTHER" id="PTHR33116">
    <property type="entry name" value="REVERSE TRANSCRIPTASE ZINC-BINDING DOMAIN-CONTAINING PROTEIN-RELATED-RELATED"/>
    <property type="match status" value="1"/>
</dbReference>
<evidence type="ECO:0000313" key="2">
    <source>
        <dbReference type="EMBL" id="KAJ3697193.1"/>
    </source>
</evidence>
<proteinExistence type="predicted"/>
<feature type="domain" description="Reverse transcriptase zinc-binding" evidence="1">
    <location>
        <begin position="188"/>
        <end position="278"/>
    </location>
</feature>